<dbReference type="EMBL" id="KV417480">
    <property type="protein sequence ID" value="KZP34401.1"/>
    <property type="molecule type" value="Genomic_DNA"/>
</dbReference>
<dbReference type="PANTHER" id="PTHR34154">
    <property type="entry name" value="ALKALI-SENSITIVE LINKAGE PROTEIN 1"/>
    <property type="match status" value="1"/>
</dbReference>
<dbReference type="GO" id="GO:0071966">
    <property type="term" value="P:fungal-type cell wall polysaccharide metabolic process"/>
    <property type="evidence" value="ECO:0007669"/>
    <property type="project" value="TreeGrafter"/>
</dbReference>
<evidence type="ECO:0000259" key="2">
    <source>
        <dbReference type="Pfam" id="PF11790"/>
    </source>
</evidence>
<keyword evidence="3" id="KW-0378">Hydrolase</keyword>
<protein>
    <submittedName>
        <fullName evidence="3">Glycoside hydrolase family 128 protein</fullName>
    </submittedName>
</protein>
<dbReference type="GO" id="GO:0009277">
    <property type="term" value="C:fungal-type cell wall"/>
    <property type="evidence" value="ECO:0007669"/>
    <property type="project" value="TreeGrafter"/>
</dbReference>
<dbReference type="PANTHER" id="PTHR34154:SF3">
    <property type="entry name" value="ALKALI-SENSITIVE LINKAGE PROTEIN 1"/>
    <property type="match status" value="1"/>
</dbReference>
<feature type="domain" description="Asl1-like glycosyl hydrolase catalytic" evidence="2">
    <location>
        <begin position="25"/>
        <end position="262"/>
    </location>
</feature>
<organism evidence="3">
    <name type="scientific">Athelia psychrophila</name>
    <dbReference type="NCBI Taxonomy" id="1759441"/>
    <lineage>
        <taxon>Eukaryota</taxon>
        <taxon>Fungi</taxon>
        <taxon>Dikarya</taxon>
        <taxon>Basidiomycota</taxon>
        <taxon>Agaricomycotina</taxon>
        <taxon>Agaricomycetes</taxon>
        <taxon>Agaricomycetidae</taxon>
        <taxon>Atheliales</taxon>
        <taxon>Atheliaceae</taxon>
        <taxon>Athelia</taxon>
    </lineage>
</organism>
<dbReference type="Gene3D" id="3.20.20.80">
    <property type="entry name" value="Glycosidases"/>
    <property type="match status" value="1"/>
</dbReference>
<proteinExistence type="predicted"/>
<sequence length="301" mass="32991">MSMLFRRALGIFLAIHGCRAASKAGLAWPNGPYVNISQFTASGGVSWYYTWSPDSGNIDTDLEFVPMLWGYDQVADFSANINQTIANNHVSHILAMNEPEQPTQSNMTPAQGAQMWQTYLEPLRAQGVRLGSPAPSSAPAGLTWIQDFLAACNGGCTVDFIVLHWYDVNATAFQEYLETFHSTFQLPLWVTEWACQNYNDVNAQCSQQDILSFMNQTQGFMDASSFVERYSWFGAMENLQGVNPDDALMDTSGKINDLGEQYIGAEANTSSPGVTVSSACRVPPSWVVAFAVAALLGFSIL</sequence>
<evidence type="ECO:0000313" key="3">
    <source>
        <dbReference type="EMBL" id="KZP34401.1"/>
    </source>
</evidence>
<reference evidence="3" key="1">
    <citation type="journal article" date="2016" name="Mol. Biol. Evol.">
        <title>Comparative Genomics of Early-Diverging Mushroom-Forming Fungi Provides Insights into the Origins of Lignocellulose Decay Capabilities.</title>
        <authorList>
            <person name="Nagy L.G."/>
            <person name="Riley R."/>
            <person name="Tritt A."/>
            <person name="Adam C."/>
            <person name="Daum C."/>
            <person name="Floudas D."/>
            <person name="Sun H."/>
            <person name="Yadav J.S."/>
            <person name="Pangilinan J."/>
            <person name="Larsson K.H."/>
            <person name="Matsuura K."/>
            <person name="Barry K."/>
            <person name="Labutti K."/>
            <person name="Kuo R."/>
            <person name="Ohm R.A."/>
            <person name="Bhattacharya S.S."/>
            <person name="Shirouzu T."/>
            <person name="Yoshinaga Y."/>
            <person name="Martin F.M."/>
            <person name="Grigoriev I.V."/>
            <person name="Hibbett D.S."/>
        </authorList>
    </citation>
    <scope>NUCLEOTIDE SEQUENCE [LARGE SCALE GENOMIC DNA]</scope>
    <source>
        <strain evidence="3">CBS 109695</strain>
    </source>
</reference>
<dbReference type="OrthoDB" id="5959761at2759"/>
<dbReference type="Pfam" id="PF11790">
    <property type="entry name" value="Glyco_hydro_cc"/>
    <property type="match status" value="1"/>
</dbReference>
<dbReference type="SUPFAM" id="SSF51445">
    <property type="entry name" value="(Trans)glycosidases"/>
    <property type="match status" value="1"/>
</dbReference>
<accession>A0A166X416</accession>
<gene>
    <name evidence="3" type="ORF">FIBSPDRAFT_1035453</name>
</gene>
<evidence type="ECO:0000256" key="1">
    <source>
        <dbReference type="SAM" id="SignalP"/>
    </source>
</evidence>
<dbReference type="AlphaFoldDB" id="A0A166X416"/>
<dbReference type="InterPro" id="IPR053183">
    <property type="entry name" value="ASL1"/>
</dbReference>
<dbReference type="STRING" id="436010.A0A166X416"/>
<dbReference type="GO" id="GO:0016787">
    <property type="term" value="F:hydrolase activity"/>
    <property type="evidence" value="ECO:0007669"/>
    <property type="project" value="UniProtKB-KW"/>
</dbReference>
<dbReference type="InterPro" id="IPR017853">
    <property type="entry name" value="GH"/>
</dbReference>
<feature type="chain" id="PRO_5007882125" evidence="1">
    <location>
        <begin position="21"/>
        <end position="301"/>
    </location>
</feature>
<feature type="signal peptide" evidence="1">
    <location>
        <begin position="1"/>
        <end position="20"/>
    </location>
</feature>
<keyword evidence="1" id="KW-0732">Signal</keyword>
<name>A0A166X416_9AGAM</name>
<dbReference type="InterPro" id="IPR024655">
    <property type="entry name" value="Asl1_glyco_hydro_catalytic"/>
</dbReference>